<dbReference type="AlphaFoldDB" id="A0A1G8FPG3"/>
<evidence type="ECO:0000313" key="2">
    <source>
        <dbReference type="EMBL" id="SDH84063.1"/>
    </source>
</evidence>
<name>A0A1G8FPG3_9SPHI</name>
<dbReference type="RefSeq" id="WP_091172054.1">
    <property type="nucleotide sequence ID" value="NZ_FNCG01000013.1"/>
</dbReference>
<dbReference type="Proteomes" id="UP000199705">
    <property type="component" value="Unassembled WGS sequence"/>
</dbReference>
<proteinExistence type="predicted"/>
<keyword evidence="1" id="KW-1133">Transmembrane helix</keyword>
<evidence type="ECO:0000313" key="3">
    <source>
        <dbReference type="Proteomes" id="UP000199705"/>
    </source>
</evidence>
<sequence>MKDYTILEKLDAILNFIINERDEIGLSEYLNNNYNEAVELLEKLSKDGYIKREQKTKNDPFNSIPTTEGRVFSISGGYVGHKAANDLKEKLSNDKVIIDLKNAKRIYKTYWITFALACLGALLGIYTFVNNLLSSHQSTSLKNETVQKKSIKAIK</sequence>
<keyword evidence="1" id="KW-0472">Membrane</keyword>
<keyword evidence="1" id="KW-0812">Transmembrane</keyword>
<organism evidence="2 3">
    <name type="scientific">Mucilaginibacter gossypii</name>
    <dbReference type="NCBI Taxonomy" id="551996"/>
    <lineage>
        <taxon>Bacteria</taxon>
        <taxon>Pseudomonadati</taxon>
        <taxon>Bacteroidota</taxon>
        <taxon>Sphingobacteriia</taxon>
        <taxon>Sphingobacteriales</taxon>
        <taxon>Sphingobacteriaceae</taxon>
        <taxon>Mucilaginibacter</taxon>
    </lineage>
</organism>
<feature type="transmembrane region" description="Helical" evidence="1">
    <location>
        <begin position="110"/>
        <end position="129"/>
    </location>
</feature>
<dbReference type="EMBL" id="FNCG01000013">
    <property type="protein sequence ID" value="SDH84063.1"/>
    <property type="molecule type" value="Genomic_DNA"/>
</dbReference>
<accession>A0A1G8FPG3</accession>
<protein>
    <submittedName>
        <fullName evidence="2">Uncharacterized protein</fullName>
    </submittedName>
</protein>
<gene>
    <name evidence="2" type="ORF">SAMN05192573_11321</name>
</gene>
<keyword evidence="3" id="KW-1185">Reference proteome</keyword>
<dbReference type="STRING" id="551996.SAMN05192573_11321"/>
<evidence type="ECO:0000256" key="1">
    <source>
        <dbReference type="SAM" id="Phobius"/>
    </source>
</evidence>
<reference evidence="3" key="1">
    <citation type="submission" date="2016-10" db="EMBL/GenBank/DDBJ databases">
        <authorList>
            <person name="Varghese N."/>
            <person name="Submissions S."/>
        </authorList>
    </citation>
    <scope>NUCLEOTIDE SEQUENCE [LARGE SCALE GENOMIC DNA]</scope>
    <source>
        <strain evidence="3">Gh-67</strain>
    </source>
</reference>